<dbReference type="InterPro" id="IPR045792">
    <property type="entry name" value="DUF6036"/>
</dbReference>
<protein>
    <recommendedName>
        <fullName evidence="1">DUF6036 domain-containing protein</fullName>
    </recommendedName>
</protein>
<comment type="caution">
    <text evidence="2">The sequence shown here is derived from an EMBL/GenBank/DDBJ whole genome shotgun (WGS) entry which is preliminary data.</text>
</comment>
<keyword evidence="3" id="KW-1185">Reference proteome</keyword>
<proteinExistence type="predicted"/>
<dbReference type="Pfam" id="PF19502">
    <property type="entry name" value="DUF6036"/>
    <property type="match status" value="1"/>
</dbReference>
<evidence type="ECO:0000313" key="3">
    <source>
        <dbReference type="Proteomes" id="UP000253034"/>
    </source>
</evidence>
<feature type="domain" description="DUF6036" evidence="1">
    <location>
        <begin position="30"/>
        <end position="142"/>
    </location>
</feature>
<dbReference type="OrthoDB" id="2988567at2"/>
<dbReference type="AlphaFoldDB" id="A0A369BHS7"/>
<gene>
    <name evidence="2" type="ORF">DFR58_102186</name>
</gene>
<name>A0A369BHS7_9FIRM</name>
<dbReference type="Proteomes" id="UP000253034">
    <property type="component" value="Unassembled WGS sequence"/>
</dbReference>
<reference evidence="2 3" key="1">
    <citation type="submission" date="2018-07" db="EMBL/GenBank/DDBJ databases">
        <title>Genomic Encyclopedia of Type Strains, Phase IV (KMG-IV): sequencing the most valuable type-strain genomes for metagenomic binning, comparative biology and taxonomic classification.</title>
        <authorList>
            <person name="Goeker M."/>
        </authorList>
    </citation>
    <scope>NUCLEOTIDE SEQUENCE [LARGE SCALE GENOMIC DNA]</scope>
    <source>
        <strain evidence="2 3">DSM 27016</strain>
    </source>
</reference>
<evidence type="ECO:0000259" key="1">
    <source>
        <dbReference type="Pfam" id="PF19502"/>
    </source>
</evidence>
<accession>A0A369BHS7</accession>
<sequence length="169" mass="19554">MENKSRDILIQILRDMDDFAEMKGIDYPPIYLLGGSGCIVGEYLSRATTDFDLLDMEYASSMGRLLRILDRYDFLDLCLTTIPQDFTSRAKKIQDYKNVFVLSREDIILSKVGRYSQKDIEDISILIEKADRALLAELIDKVVNREDLAERVKSAFTVNLKLFRESFYV</sequence>
<evidence type="ECO:0000313" key="2">
    <source>
        <dbReference type="EMBL" id="RCX20116.1"/>
    </source>
</evidence>
<dbReference type="EMBL" id="QPJT01000002">
    <property type="protein sequence ID" value="RCX20116.1"/>
    <property type="molecule type" value="Genomic_DNA"/>
</dbReference>
<organism evidence="2 3">
    <name type="scientific">Anaerobacterium chartisolvens</name>
    <dbReference type="NCBI Taxonomy" id="1297424"/>
    <lineage>
        <taxon>Bacteria</taxon>
        <taxon>Bacillati</taxon>
        <taxon>Bacillota</taxon>
        <taxon>Clostridia</taxon>
        <taxon>Eubacteriales</taxon>
        <taxon>Oscillospiraceae</taxon>
        <taxon>Anaerobacterium</taxon>
    </lineage>
</organism>
<dbReference type="RefSeq" id="WP_114296230.1">
    <property type="nucleotide sequence ID" value="NZ_QPJT01000002.1"/>
</dbReference>